<reference evidence="1 2" key="1">
    <citation type="submission" date="2023-03" db="EMBL/GenBank/DDBJ databases">
        <title>Bacillus Genome Sequencing.</title>
        <authorList>
            <person name="Dunlap C."/>
        </authorList>
    </citation>
    <scope>NUCLEOTIDE SEQUENCE [LARGE SCALE GENOMIC DNA]</scope>
    <source>
        <strain evidence="1 2">B-4107</strain>
    </source>
</reference>
<evidence type="ECO:0000313" key="1">
    <source>
        <dbReference type="EMBL" id="MED4129718.1"/>
    </source>
</evidence>
<comment type="caution">
    <text evidence="1">The sequence shown here is derived from an EMBL/GenBank/DDBJ whole genome shotgun (WGS) entry which is preliminary data.</text>
</comment>
<accession>A0ABU6NNF1</accession>
<dbReference type="EMBL" id="JAROAS010000040">
    <property type="protein sequence ID" value="MED4129718.1"/>
    <property type="molecule type" value="Genomic_DNA"/>
</dbReference>
<protein>
    <submittedName>
        <fullName evidence="1">Uncharacterized protein</fullName>
    </submittedName>
</protein>
<gene>
    <name evidence="1" type="ORF">P5F74_16400</name>
</gene>
<sequence>MPEPRRIFNKEQIKELFTIFYEEHQTTSLVEYRKLRSKEMPSVQTVANHFGSWNAFLVEMNLEAKLVPKEDVEKRIKALYQQLERVPKSPEIGMTTDVKRYWGPYTEAIKDVLGINLRMYEGDPVKLKSAAVKKLLSFYEEHGRFPTVPEWKSLKISPAESQLRRVNITIPALIKEIKGNSDQGSLF</sequence>
<dbReference type="Proteomes" id="UP001341820">
    <property type="component" value="Unassembled WGS sequence"/>
</dbReference>
<organism evidence="1 2">
    <name type="scientific">Shouchella miscanthi</name>
    <dbReference type="NCBI Taxonomy" id="2598861"/>
    <lineage>
        <taxon>Bacteria</taxon>
        <taxon>Bacillati</taxon>
        <taxon>Bacillota</taxon>
        <taxon>Bacilli</taxon>
        <taxon>Bacillales</taxon>
        <taxon>Bacillaceae</taxon>
        <taxon>Shouchella</taxon>
    </lineage>
</organism>
<name>A0ABU6NNF1_9BACI</name>
<evidence type="ECO:0000313" key="2">
    <source>
        <dbReference type="Proteomes" id="UP001341820"/>
    </source>
</evidence>
<keyword evidence="2" id="KW-1185">Reference proteome</keyword>
<dbReference type="RefSeq" id="WP_328238358.1">
    <property type="nucleotide sequence ID" value="NZ_JAROAS010000040.1"/>
</dbReference>
<proteinExistence type="predicted"/>